<dbReference type="PANTHER" id="PTHR10166">
    <property type="entry name" value="VOLTAGE-DEPENDENT CALCIUM CHANNEL SUBUNIT ALPHA-2/DELTA-RELATED"/>
    <property type="match status" value="1"/>
</dbReference>
<dbReference type="Gene3D" id="3.30.450.20">
    <property type="entry name" value="PAS domain"/>
    <property type="match status" value="2"/>
</dbReference>
<evidence type="ECO:0000313" key="1">
    <source>
        <dbReference type="Ensembl" id="ENSCINP00000033215.1"/>
    </source>
</evidence>
<dbReference type="EMBL" id="EAAA01000746">
    <property type="status" value="NOT_ANNOTATED_CDS"/>
    <property type="molecule type" value="Genomic_DNA"/>
</dbReference>
<evidence type="ECO:0008006" key="3">
    <source>
        <dbReference type="Google" id="ProtNLM"/>
    </source>
</evidence>
<dbReference type="STRING" id="7719.ENSCINP00000033215"/>
<dbReference type="SUPFAM" id="SSF103190">
    <property type="entry name" value="Sensory domain-like"/>
    <property type="match status" value="1"/>
</dbReference>
<accession>H2XU81</accession>
<dbReference type="InterPro" id="IPR051173">
    <property type="entry name" value="Ca_channel_alpha-2/delta"/>
</dbReference>
<dbReference type="HOGENOM" id="CLU_467393_0_0_1"/>
<reference evidence="2" key="1">
    <citation type="journal article" date="2002" name="Science">
        <title>The draft genome of Ciona intestinalis: insights into chordate and vertebrate origins.</title>
        <authorList>
            <person name="Dehal P."/>
            <person name="Satou Y."/>
            <person name="Campbell R.K."/>
            <person name="Chapman J."/>
            <person name="Degnan B."/>
            <person name="De Tomaso A."/>
            <person name="Davidson B."/>
            <person name="Di Gregorio A."/>
            <person name="Gelpke M."/>
            <person name="Goodstein D.M."/>
            <person name="Harafuji N."/>
            <person name="Hastings K.E."/>
            <person name="Ho I."/>
            <person name="Hotta K."/>
            <person name="Huang W."/>
            <person name="Kawashima T."/>
            <person name="Lemaire P."/>
            <person name="Martinez D."/>
            <person name="Meinertzhagen I.A."/>
            <person name="Necula S."/>
            <person name="Nonaka M."/>
            <person name="Putnam N."/>
            <person name="Rash S."/>
            <person name="Saiga H."/>
            <person name="Satake M."/>
            <person name="Terry A."/>
            <person name="Yamada L."/>
            <person name="Wang H.G."/>
            <person name="Awazu S."/>
            <person name="Azumi K."/>
            <person name="Boore J."/>
            <person name="Branno M."/>
            <person name="Chin-Bow S."/>
            <person name="DeSantis R."/>
            <person name="Doyle S."/>
            <person name="Francino P."/>
            <person name="Keys D.N."/>
            <person name="Haga S."/>
            <person name="Hayashi H."/>
            <person name="Hino K."/>
            <person name="Imai K.S."/>
            <person name="Inaba K."/>
            <person name="Kano S."/>
            <person name="Kobayashi K."/>
            <person name="Kobayashi M."/>
            <person name="Lee B.I."/>
            <person name="Makabe K.W."/>
            <person name="Manohar C."/>
            <person name="Matassi G."/>
            <person name="Medina M."/>
            <person name="Mochizuki Y."/>
            <person name="Mount S."/>
            <person name="Morishita T."/>
            <person name="Miura S."/>
            <person name="Nakayama A."/>
            <person name="Nishizaka S."/>
            <person name="Nomoto H."/>
            <person name="Ohta F."/>
            <person name="Oishi K."/>
            <person name="Rigoutsos I."/>
            <person name="Sano M."/>
            <person name="Sasaki A."/>
            <person name="Sasakura Y."/>
            <person name="Shoguchi E."/>
            <person name="Shin-i T."/>
            <person name="Spagnuolo A."/>
            <person name="Stainier D."/>
            <person name="Suzuki M.M."/>
            <person name="Tassy O."/>
            <person name="Takatori N."/>
            <person name="Tokuoka M."/>
            <person name="Yagi K."/>
            <person name="Yoshizaki F."/>
            <person name="Wada S."/>
            <person name="Zhang C."/>
            <person name="Hyatt P.D."/>
            <person name="Larimer F."/>
            <person name="Detter C."/>
            <person name="Doggett N."/>
            <person name="Glavina T."/>
            <person name="Hawkins T."/>
            <person name="Richardson P."/>
            <person name="Lucas S."/>
            <person name="Kohara Y."/>
            <person name="Levine M."/>
            <person name="Satoh N."/>
            <person name="Rokhsar D.S."/>
        </authorList>
    </citation>
    <scope>NUCLEOTIDE SEQUENCE [LARGE SCALE GENOMIC DNA]</scope>
</reference>
<evidence type="ECO:0000313" key="2">
    <source>
        <dbReference type="Proteomes" id="UP000008144"/>
    </source>
</evidence>
<dbReference type="InterPro" id="IPR029151">
    <property type="entry name" value="Sensor-like_sf"/>
</dbReference>
<name>H2XU81_CIOIN</name>
<dbReference type="InParanoid" id="H2XU81"/>
<proteinExistence type="predicted"/>
<keyword evidence="2" id="KW-1185">Reference proteome</keyword>
<protein>
    <recommendedName>
        <fullName evidence="3">Cache domain-containing protein</fullName>
    </recommendedName>
</protein>
<dbReference type="Ensembl" id="ENSCINT00000033224.1">
    <property type="protein sequence ID" value="ENSCINP00000033215.1"/>
    <property type="gene ID" value="ENSCING00000019155.1"/>
</dbReference>
<dbReference type="AlphaFoldDB" id="H2XU81"/>
<reference evidence="1" key="4">
    <citation type="submission" date="2025-09" db="UniProtKB">
        <authorList>
            <consortium name="Ensembl"/>
        </authorList>
    </citation>
    <scope>IDENTIFICATION</scope>
</reference>
<organism evidence="1 2">
    <name type="scientific">Ciona intestinalis</name>
    <name type="common">Transparent sea squirt</name>
    <name type="synonym">Ascidia intestinalis</name>
    <dbReference type="NCBI Taxonomy" id="7719"/>
    <lineage>
        <taxon>Eukaryota</taxon>
        <taxon>Metazoa</taxon>
        <taxon>Chordata</taxon>
        <taxon>Tunicata</taxon>
        <taxon>Ascidiacea</taxon>
        <taxon>Phlebobranchia</taxon>
        <taxon>Cionidae</taxon>
        <taxon>Ciona</taxon>
    </lineage>
</organism>
<dbReference type="OMA" id="SICEECD"/>
<sequence>MQNSVVLLCYELGKGTFGPALKLMASQNFTFHGLKINPSICEECDPPVPGVFHKVVETKHLRSAMGSYYSFFSHHKNNVASTGDSVVWSVPYFDAGGLGMVMTAASTVIIDGTLVGVVGVDLTMHELVADVTYFSIGANIGYAFLLSLDGKVLMHPLLPAPSAVSDDTVITGIEAFERSPEVLKFLHSILNDVSNNKVEGSGGVDEVYYGVFNMTHMLPTGHKDVMLHNVISSLSCSIVKKTKFILCVVMGVNVTSFTDLAPQQVPPDFTFLYHRFDLVPPSGHSIVSTQMITPNKSSVVFAPSAFVDSGSYLEYPESTATMQSYQHFILTGDYFGSPATQLKSSIRSNVLVSWVLDKIWMQSTFNHPDKHIIWRYFASESGMFRILPGVQMNKLYEPTHRPWYDLAIGLLMEEYNNHNFVFNPDDMLAAISPPYTDASTGNIIVTISRAIVEPILNHSHNMNHLPHVLGVMGADISLRYFESLLFQAVPECSSGAGYCIVVDTSGYVIYDHPLVSMEVNAVELARNSNYHLIHGHPNVASILINKKILVRQQCIDVAALAFRESYLINRSHIAESSGGLHFGV</sequence>
<reference evidence="1" key="2">
    <citation type="journal article" date="2008" name="Genome Biol.">
        <title>Improved genome assembly and evidence-based global gene model set for the chordate Ciona intestinalis: new insight into intron and operon populations.</title>
        <authorList>
            <person name="Satou Y."/>
            <person name="Mineta K."/>
            <person name="Ogasawara M."/>
            <person name="Sasakura Y."/>
            <person name="Shoguchi E."/>
            <person name="Ueno K."/>
            <person name="Yamada L."/>
            <person name="Matsumoto J."/>
            <person name="Wasserscheid J."/>
            <person name="Dewar K."/>
            <person name="Wiley G.B."/>
            <person name="Macmil S.L."/>
            <person name="Roe B.A."/>
            <person name="Zeller R.W."/>
            <person name="Hastings K.E."/>
            <person name="Lemaire P."/>
            <person name="Lindquist E."/>
            <person name="Endo T."/>
            <person name="Hotta K."/>
            <person name="Inaba K."/>
        </authorList>
    </citation>
    <scope>NUCLEOTIDE SEQUENCE [LARGE SCALE GENOMIC DNA]</scope>
    <source>
        <strain evidence="1">wild type</strain>
    </source>
</reference>
<dbReference type="GeneTree" id="ENSGT00940000157568"/>
<dbReference type="PANTHER" id="PTHR10166:SF66">
    <property type="entry name" value="VWFA AND CACHE DOMAIN-CONTAINING PROTEIN CG16868"/>
    <property type="match status" value="1"/>
</dbReference>
<dbReference type="Proteomes" id="UP000008144">
    <property type="component" value="Chromosome 11"/>
</dbReference>
<reference evidence="1" key="3">
    <citation type="submission" date="2025-08" db="UniProtKB">
        <authorList>
            <consortium name="Ensembl"/>
        </authorList>
    </citation>
    <scope>IDENTIFICATION</scope>
</reference>